<comment type="caution">
    <text evidence="1">The sequence shown here is derived from an EMBL/GenBank/DDBJ whole genome shotgun (WGS) entry which is preliminary data.</text>
</comment>
<accession>A0AA37BEY3</accession>
<dbReference type="EMBL" id="BMQD01000005">
    <property type="protein sequence ID" value="GGK60043.1"/>
    <property type="molecule type" value="Genomic_DNA"/>
</dbReference>
<sequence length="107" mass="11768">MVIRSTQPCPSWCQLAGTRHTAGHFAMLAAAGETARVEVFQPEKDGVHEEPEVRLCFQVNGRNRLVEMDPTMAGDIADLIVGLDFQALRDIAAALRLPRQLTPKEDA</sequence>
<name>A0AA37BEY3_9ACTN</name>
<reference evidence="1" key="1">
    <citation type="journal article" date="2014" name="Int. J. Syst. Evol. Microbiol.">
        <title>Complete genome sequence of Corynebacterium casei LMG S-19264T (=DSM 44701T), isolated from a smear-ripened cheese.</title>
        <authorList>
            <consortium name="US DOE Joint Genome Institute (JGI-PGF)"/>
            <person name="Walter F."/>
            <person name="Albersmeier A."/>
            <person name="Kalinowski J."/>
            <person name="Ruckert C."/>
        </authorList>
    </citation>
    <scope>NUCLEOTIDE SEQUENCE</scope>
    <source>
        <strain evidence="1">JCM 3093</strain>
    </source>
</reference>
<gene>
    <name evidence="1" type="ORF">GCM10010126_19480</name>
</gene>
<protein>
    <submittedName>
        <fullName evidence="1">Uncharacterized protein</fullName>
    </submittedName>
</protein>
<proteinExistence type="predicted"/>
<evidence type="ECO:0000313" key="1">
    <source>
        <dbReference type="EMBL" id="GGK60043.1"/>
    </source>
</evidence>
<dbReference type="AlphaFoldDB" id="A0AA37BEY3"/>
<dbReference type="Proteomes" id="UP000627984">
    <property type="component" value="Unassembled WGS sequence"/>
</dbReference>
<organism evidence="1 2">
    <name type="scientific">Planomonospora parontospora</name>
    <dbReference type="NCBI Taxonomy" id="58119"/>
    <lineage>
        <taxon>Bacteria</taxon>
        <taxon>Bacillati</taxon>
        <taxon>Actinomycetota</taxon>
        <taxon>Actinomycetes</taxon>
        <taxon>Streptosporangiales</taxon>
        <taxon>Streptosporangiaceae</taxon>
        <taxon>Planomonospora</taxon>
    </lineage>
</organism>
<evidence type="ECO:0000313" key="2">
    <source>
        <dbReference type="Proteomes" id="UP000627984"/>
    </source>
</evidence>
<reference evidence="1" key="2">
    <citation type="submission" date="2022-09" db="EMBL/GenBank/DDBJ databases">
        <authorList>
            <person name="Sun Q."/>
            <person name="Ohkuma M."/>
        </authorList>
    </citation>
    <scope>NUCLEOTIDE SEQUENCE</scope>
    <source>
        <strain evidence="1">JCM 3093</strain>
    </source>
</reference>